<dbReference type="Gene3D" id="6.10.340.10">
    <property type="match status" value="1"/>
</dbReference>
<dbReference type="PANTHER" id="PTHR32089:SF112">
    <property type="entry name" value="LYSOZYME-LIKE PROTEIN-RELATED"/>
    <property type="match status" value="1"/>
</dbReference>
<dbReference type="CDD" id="cd06225">
    <property type="entry name" value="HAMP"/>
    <property type="match status" value="1"/>
</dbReference>
<dbReference type="SMART" id="SM00304">
    <property type="entry name" value="HAMP"/>
    <property type="match status" value="1"/>
</dbReference>
<evidence type="ECO:0000256" key="4">
    <source>
        <dbReference type="SAM" id="Phobius"/>
    </source>
</evidence>
<dbReference type="EMBL" id="WVUD01000065">
    <property type="protein sequence ID" value="MYL85200.1"/>
    <property type="molecule type" value="Genomic_DNA"/>
</dbReference>
<keyword evidence="4" id="KW-0812">Transmembrane</keyword>
<dbReference type="SMART" id="SM00283">
    <property type="entry name" value="MA"/>
    <property type="match status" value="1"/>
</dbReference>
<dbReference type="Pfam" id="PF00015">
    <property type="entry name" value="MCPsignal"/>
    <property type="match status" value="1"/>
</dbReference>
<dbReference type="PROSITE" id="PS50111">
    <property type="entry name" value="CHEMOTAXIS_TRANSDUC_2"/>
    <property type="match status" value="1"/>
</dbReference>
<dbReference type="Pfam" id="PF00672">
    <property type="entry name" value="HAMP"/>
    <property type="match status" value="1"/>
</dbReference>
<dbReference type="Proteomes" id="UP000482487">
    <property type="component" value="Unassembled WGS sequence"/>
</dbReference>
<evidence type="ECO:0000259" key="5">
    <source>
        <dbReference type="PROSITE" id="PS50111"/>
    </source>
</evidence>
<dbReference type="SUPFAM" id="SSF58104">
    <property type="entry name" value="Methyl-accepting chemotaxis protein (MCP) signaling domain"/>
    <property type="match status" value="1"/>
</dbReference>
<evidence type="ECO:0000256" key="2">
    <source>
        <dbReference type="ARBA" id="ARBA00029447"/>
    </source>
</evidence>
<keyword evidence="4" id="KW-1133">Transmembrane helix</keyword>
<dbReference type="RefSeq" id="WP_160963947.1">
    <property type="nucleotide sequence ID" value="NZ_WVUD01000065.1"/>
</dbReference>
<dbReference type="PROSITE" id="PS50885">
    <property type="entry name" value="HAMP"/>
    <property type="match status" value="1"/>
</dbReference>
<dbReference type="AlphaFoldDB" id="A0A7C9IVX2"/>
<protein>
    <submittedName>
        <fullName evidence="7">HAMP domain-containing protein</fullName>
    </submittedName>
</protein>
<dbReference type="InterPro" id="IPR004089">
    <property type="entry name" value="MCPsignal_dom"/>
</dbReference>
<name>A0A7C9IVX2_9BACT</name>
<reference evidence="7 8" key="1">
    <citation type="submission" date="2020-01" db="EMBL/GenBank/DDBJ databases">
        <title>Genome sequence of Desulfovibrio aerotolerans DSM 16695(T).</title>
        <authorList>
            <person name="Karnachuk O."/>
            <person name="Avakyan M."/>
            <person name="Mardanov A."/>
            <person name="Kadnikov V."/>
            <person name="Ravin N."/>
        </authorList>
    </citation>
    <scope>NUCLEOTIDE SEQUENCE [LARGE SCALE GENOMIC DNA]</scope>
    <source>
        <strain evidence="7 8">DSM 16695</strain>
    </source>
</reference>
<comment type="caution">
    <text evidence="7">The sequence shown here is derived from an EMBL/GenBank/DDBJ whole genome shotgun (WGS) entry which is preliminary data.</text>
</comment>
<dbReference type="GO" id="GO:0016020">
    <property type="term" value="C:membrane"/>
    <property type="evidence" value="ECO:0007669"/>
    <property type="project" value="InterPro"/>
</dbReference>
<evidence type="ECO:0000313" key="8">
    <source>
        <dbReference type="Proteomes" id="UP000482487"/>
    </source>
</evidence>
<sequence>MGNAKVGVKLFTTVCVTSLVTLVIGFIGYQGLRQTGVALSSVAEQSLPFVAGLGLVKEGLLAAQSAERTILVPELANSKEFDRQRANIQTGLALVDAGRTMVDGLTLDEEETAKWQVFNAALTDWRKTNAQVLDLVSAAKRSNALTLSIGTSMFSMKKAMEALNFLLERSRQEAEAQAQAALADAASRQTTLMVVAGLCVVLSALLGTLITLSITRPLRQGVAFARAVADGDMQARLDVAGRDEIGTLADAMRRMLVSLKDNIAQATARGEEAAAAAATACQATEVAESHRQAAETARQEGMLHAAGQLADVAGVLTGATAALAEHTERATQGAAEQSSRLSEAVAAMGEMSATVLDVAQNAATASQTAAAARDKAATGSAVVGRVVDGISAARDKALVLARDMADLGSQAEGIGRVLGVISDIADQTNLLALNAAIEAARAGEAGRGFAVVADEVRKLAEKTMTATAEVGQAIRDIQAGTQKGVAGVRDAVGMIEAANALAGESGQALAAIVGLVEAASDQVRSIAAASQEQSAASDSIEGSIADVNRVSEDTARAMEQAAGAVGDLAEQARVLENLIEALRGDGGLTALPAAAG</sequence>
<dbReference type="InterPro" id="IPR003660">
    <property type="entry name" value="HAMP_dom"/>
</dbReference>
<dbReference type="InterPro" id="IPR024478">
    <property type="entry name" value="HlyB_4HB_MCP"/>
</dbReference>
<gene>
    <name evidence="7" type="ORF">GTA51_19060</name>
</gene>
<feature type="transmembrane region" description="Helical" evidence="4">
    <location>
        <begin position="6"/>
        <end position="29"/>
    </location>
</feature>
<evidence type="ECO:0000256" key="3">
    <source>
        <dbReference type="PROSITE-ProRule" id="PRU00284"/>
    </source>
</evidence>
<evidence type="ECO:0000256" key="1">
    <source>
        <dbReference type="ARBA" id="ARBA00023224"/>
    </source>
</evidence>
<organism evidence="7 8">
    <name type="scientific">Solidesulfovibrio aerotolerans</name>
    <dbReference type="NCBI Taxonomy" id="295255"/>
    <lineage>
        <taxon>Bacteria</taxon>
        <taxon>Pseudomonadati</taxon>
        <taxon>Thermodesulfobacteriota</taxon>
        <taxon>Desulfovibrionia</taxon>
        <taxon>Desulfovibrionales</taxon>
        <taxon>Desulfovibrionaceae</taxon>
        <taxon>Solidesulfovibrio</taxon>
    </lineage>
</organism>
<feature type="transmembrane region" description="Helical" evidence="4">
    <location>
        <begin position="192"/>
        <end position="214"/>
    </location>
</feature>
<feature type="domain" description="Methyl-accepting transducer" evidence="5">
    <location>
        <begin position="312"/>
        <end position="548"/>
    </location>
</feature>
<keyword evidence="1 3" id="KW-0807">Transducer</keyword>
<keyword evidence="4" id="KW-0472">Membrane</keyword>
<dbReference type="OrthoDB" id="5444340at2"/>
<dbReference type="Gene3D" id="1.10.287.950">
    <property type="entry name" value="Methyl-accepting chemotaxis protein"/>
    <property type="match status" value="1"/>
</dbReference>
<keyword evidence="8" id="KW-1185">Reference proteome</keyword>
<evidence type="ECO:0000313" key="7">
    <source>
        <dbReference type="EMBL" id="MYL85200.1"/>
    </source>
</evidence>
<feature type="domain" description="HAMP" evidence="6">
    <location>
        <begin position="212"/>
        <end position="264"/>
    </location>
</feature>
<dbReference type="PANTHER" id="PTHR32089">
    <property type="entry name" value="METHYL-ACCEPTING CHEMOTAXIS PROTEIN MCPB"/>
    <property type="match status" value="1"/>
</dbReference>
<proteinExistence type="inferred from homology"/>
<evidence type="ECO:0000259" key="6">
    <source>
        <dbReference type="PROSITE" id="PS50885"/>
    </source>
</evidence>
<dbReference type="Pfam" id="PF12729">
    <property type="entry name" value="4HB_MCP_1"/>
    <property type="match status" value="1"/>
</dbReference>
<dbReference type="GO" id="GO:0007165">
    <property type="term" value="P:signal transduction"/>
    <property type="evidence" value="ECO:0007669"/>
    <property type="project" value="UniProtKB-KW"/>
</dbReference>
<accession>A0A7C9IVX2</accession>
<comment type="similarity">
    <text evidence="2">Belongs to the methyl-accepting chemotaxis (MCP) protein family.</text>
</comment>